<sequence>MHDMKSHDCHVFIQKLILIAFREMLPDHVWSALTKVSLLFQSICSTTLDVHQLHELDNGVAIILCNLEKIFLPAFFNSMEYLIVHLPYEARVGGLVQYRCMYPFERFLRELKKKVKNKAHVEASIVEAYIIEKIGLFTSQYFEAGVQSKRTMPRGNDERTSNDHGIQVSIFNYPDRASGAPKKRWHTGPERHIIETYILTNCEVVTPYYE</sequence>
<name>A0AAW2WF68_9LAMI</name>
<dbReference type="PANTHER" id="PTHR48258:SF4">
    <property type="entry name" value="DUF4216 DOMAIN-CONTAINING PROTEIN"/>
    <property type="match status" value="1"/>
</dbReference>
<comment type="caution">
    <text evidence="2">The sequence shown here is derived from an EMBL/GenBank/DDBJ whole genome shotgun (WGS) entry which is preliminary data.</text>
</comment>
<dbReference type="EMBL" id="JACGWN010000008">
    <property type="protein sequence ID" value="KAL0440398.1"/>
    <property type="molecule type" value="Genomic_DNA"/>
</dbReference>
<reference evidence="2" key="2">
    <citation type="journal article" date="2024" name="Plant">
        <title>Genomic evolution and insights into agronomic trait innovations of Sesamum species.</title>
        <authorList>
            <person name="Miao H."/>
            <person name="Wang L."/>
            <person name="Qu L."/>
            <person name="Liu H."/>
            <person name="Sun Y."/>
            <person name="Le M."/>
            <person name="Wang Q."/>
            <person name="Wei S."/>
            <person name="Zheng Y."/>
            <person name="Lin W."/>
            <person name="Duan Y."/>
            <person name="Cao H."/>
            <person name="Xiong S."/>
            <person name="Wang X."/>
            <person name="Wei L."/>
            <person name="Li C."/>
            <person name="Ma Q."/>
            <person name="Ju M."/>
            <person name="Zhao R."/>
            <person name="Li G."/>
            <person name="Mu C."/>
            <person name="Tian Q."/>
            <person name="Mei H."/>
            <person name="Zhang T."/>
            <person name="Gao T."/>
            <person name="Zhang H."/>
        </authorList>
    </citation>
    <scope>NUCLEOTIDE SEQUENCE</scope>
    <source>
        <strain evidence="2">KEN1</strain>
    </source>
</reference>
<protein>
    <recommendedName>
        <fullName evidence="1">DUF4218 domain-containing protein</fullName>
    </recommendedName>
</protein>
<accession>A0AAW2WF68</accession>
<dbReference type="AlphaFoldDB" id="A0AAW2WF68"/>
<feature type="domain" description="DUF4218" evidence="1">
    <location>
        <begin position="43"/>
        <end position="155"/>
    </location>
</feature>
<proteinExistence type="predicted"/>
<organism evidence="2">
    <name type="scientific">Sesamum latifolium</name>
    <dbReference type="NCBI Taxonomy" id="2727402"/>
    <lineage>
        <taxon>Eukaryota</taxon>
        <taxon>Viridiplantae</taxon>
        <taxon>Streptophyta</taxon>
        <taxon>Embryophyta</taxon>
        <taxon>Tracheophyta</taxon>
        <taxon>Spermatophyta</taxon>
        <taxon>Magnoliopsida</taxon>
        <taxon>eudicotyledons</taxon>
        <taxon>Gunneridae</taxon>
        <taxon>Pentapetalae</taxon>
        <taxon>asterids</taxon>
        <taxon>lamiids</taxon>
        <taxon>Lamiales</taxon>
        <taxon>Pedaliaceae</taxon>
        <taxon>Sesamum</taxon>
    </lineage>
</organism>
<gene>
    <name evidence="2" type="ORF">Slati_2522800</name>
</gene>
<dbReference type="Pfam" id="PF13960">
    <property type="entry name" value="DUF4218"/>
    <property type="match status" value="1"/>
</dbReference>
<evidence type="ECO:0000313" key="2">
    <source>
        <dbReference type="EMBL" id="KAL0440398.1"/>
    </source>
</evidence>
<evidence type="ECO:0000259" key="1">
    <source>
        <dbReference type="Pfam" id="PF13960"/>
    </source>
</evidence>
<dbReference type="PANTHER" id="PTHR48258">
    <property type="entry name" value="DUF4218 DOMAIN-CONTAINING PROTEIN-RELATED"/>
    <property type="match status" value="1"/>
</dbReference>
<dbReference type="InterPro" id="IPR025452">
    <property type="entry name" value="DUF4218"/>
</dbReference>
<reference evidence="2" key="1">
    <citation type="submission" date="2020-06" db="EMBL/GenBank/DDBJ databases">
        <authorList>
            <person name="Li T."/>
            <person name="Hu X."/>
            <person name="Zhang T."/>
            <person name="Song X."/>
            <person name="Zhang H."/>
            <person name="Dai N."/>
            <person name="Sheng W."/>
            <person name="Hou X."/>
            <person name="Wei L."/>
        </authorList>
    </citation>
    <scope>NUCLEOTIDE SEQUENCE</scope>
    <source>
        <strain evidence="2">KEN1</strain>
        <tissue evidence="2">Leaf</tissue>
    </source>
</reference>